<keyword evidence="7" id="KW-0378">Hydrolase</keyword>
<feature type="transmembrane region" description="Helical" evidence="10">
    <location>
        <begin position="6"/>
        <end position="22"/>
    </location>
</feature>
<comment type="similarity">
    <text evidence="2">Belongs to the protease PrsW family.</text>
</comment>
<feature type="transmembrane region" description="Helical" evidence="10">
    <location>
        <begin position="170"/>
        <end position="187"/>
    </location>
</feature>
<evidence type="ECO:0000256" key="1">
    <source>
        <dbReference type="ARBA" id="ARBA00004651"/>
    </source>
</evidence>
<dbReference type="Pfam" id="PF13367">
    <property type="entry name" value="PrsW-protease"/>
    <property type="match status" value="1"/>
</dbReference>
<keyword evidence="8 10" id="KW-1133">Transmembrane helix</keyword>
<reference evidence="12" key="1">
    <citation type="submission" date="2016-11" db="EMBL/GenBank/DDBJ databases">
        <authorList>
            <person name="Varghese N."/>
            <person name="Submissions S."/>
        </authorList>
    </citation>
    <scope>NUCLEOTIDE SEQUENCE [LARGE SCALE GENOMIC DNA]</scope>
    <source>
        <strain evidence="12">DSM 2635</strain>
    </source>
</reference>
<dbReference type="InterPro" id="IPR026898">
    <property type="entry name" value="PrsW"/>
</dbReference>
<evidence type="ECO:0000313" key="11">
    <source>
        <dbReference type="EMBL" id="SHG39972.1"/>
    </source>
</evidence>
<feature type="transmembrane region" description="Helical" evidence="10">
    <location>
        <begin position="34"/>
        <end position="55"/>
    </location>
</feature>
<dbReference type="GO" id="GO:0006508">
    <property type="term" value="P:proteolysis"/>
    <property type="evidence" value="ECO:0007669"/>
    <property type="project" value="UniProtKB-KW"/>
</dbReference>
<dbReference type="PIRSF" id="PIRSF016933">
    <property type="entry name" value="PrsW"/>
    <property type="match status" value="1"/>
</dbReference>
<accession>A0A1M5JHE4</accession>
<evidence type="ECO:0000256" key="5">
    <source>
        <dbReference type="ARBA" id="ARBA00022670"/>
    </source>
</evidence>
<keyword evidence="4" id="KW-1003">Cell membrane</keyword>
<dbReference type="InterPro" id="IPR023596">
    <property type="entry name" value="Peptidase_PrsW_arch/bac"/>
</dbReference>
<evidence type="ECO:0000256" key="2">
    <source>
        <dbReference type="ARBA" id="ARBA00009165"/>
    </source>
</evidence>
<dbReference type="PANTHER" id="PTHR36844:SF1">
    <property type="entry name" value="PROTEASE PRSW"/>
    <property type="match status" value="1"/>
</dbReference>
<evidence type="ECO:0000313" key="12">
    <source>
        <dbReference type="Proteomes" id="UP000243255"/>
    </source>
</evidence>
<name>A0A1M5JHE4_9FIRM</name>
<dbReference type="Proteomes" id="UP000243255">
    <property type="component" value="Unassembled WGS sequence"/>
</dbReference>
<feature type="transmembrane region" description="Helical" evidence="10">
    <location>
        <begin position="67"/>
        <end position="92"/>
    </location>
</feature>
<feature type="transmembrane region" description="Helical" evidence="10">
    <location>
        <begin position="193"/>
        <end position="210"/>
    </location>
</feature>
<comment type="subcellular location">
    <subcellularLocation>
        <location evidence="1">Cell membrane</location>
        <topology evidence="1">Multi-pass membrane protein</topology>
    </subcellularLocation>
</comment>
<feature type="transmembrane region" description="Helical" evidence="10">
    <location>
        <begin position="136"/>
        <end position="158"/>
    </location>
</feature>
<keyword evidence="9 10" id="KW-0472">Membrane</keyword>
<keyword evidence="6 10" id="KW-0812">Transmembrane</keyword>
<evidence type="ECO:0000256" key="6">
    <source>
        <dbReference type="ARBA" id="ARBA00022692"/>
    </source>
</evidence>
<dbReference type="EMBL" id="FQWX01000001">
    <property type="protein sequence ID" value="SHG39972.1"/>
    <property type="molecule type" value="Genomic_DNA"/>
</dbReference>
<dbReference type="AlphaFoldDB" id="A0A1M5JHE4"/>
<evidence type="ECO:0000256" key="9">
    <source>
        <dbReference type="ARBA" id="ARBA00023136"/>
    </source>
</evidence>
<dbReference type="PANTHER" id="PTHR36844">
    <property type="entry name" value="PROTEASE PRSW"/>
    <property type="match status" value="1"/>
</dbReference>
<proteinExistence type="inferred from homology"/>
<dbReference type="GO" id="GO:0005886">
    <property type="term" value="C:plasma membrane"/>
    <property type="evidence" value="ECO:0007669"/>
    <property type="project" value="UniProtKB-SubCell"/>
</dbReference>
<evidence type="ECO:0000256" key="3">
    <source>
        <dbReference type="ARBA" id="ARBA00018997"/>
    </source>
</evidence>
<protein>
    <recommendedName>
        <fullName evidence="3">Protease PrsW</fullName>
    </recommendedName>
</protein>
<keyword evidence="12" id="KW-1185">Reference proteome</keyword>
<evidence type="ECO:0000256" key="8">
    <source>
        <dbReference type="ARBA" id="ARBA00022989"/>
    </source>
</evidence>
<evidence type="ECO:0000256" key="7">
    <source>
        <dbReference type="ARBA" id="ARBA00022801"/>
    </source>
</evidence>
<organism evidence="11 12">
    <name type="scientific">Asaccharospora irregularis DSM 2635</name>
    <dbReference type="NCBI Taxonomy" id="1121321"/>
    <lineage>
        <taxon>Bacteria</taxon>
        <taxon>Bacillati</taxon>
        <taxon>Bacillota</taxon>
        <taxon>Clostridia</taxon>
        <taxon>Peptostreptococcales</taxon>
        <taxon>Peptostreptococcaceae</taxon>
        <taxon>Asaccharospora</taxon>
    </lineage>
</organism>
<dbReference type="STRING" id="1121321.SAMN04488530_101147"/>
<keyword evidence="5" id="KW-0645">Protease</keyword>
<dbReference type="RefSeq" id="WP_073123257.1">
    <property type="nucleotide sequence ID" value="NZ_BAABCH010000027.1"/>
</dbReference>
<dbReference type="OrthoDB" id="5504276at2"/>
<feature type="transmembrane region" description="Helical" evidence="10">
    <location>
        <begin position="104"/>
        <end position="124"/>
    </location>
</feature>
<sequence length="242" mass="28628">MAIDLLVLALAPVVAFVFWIYLKDKYEKEPIVILVKYFVLGAILSVFAIIIERFLVKINILDGWYNYIYIAFIVAGLTEEGLKALILIPILFKEKHFNEKLDGVIYSIFLSLGFASIENLIYIMSESRDFVFELGLSRAIISIPGHIMFAITMGYYISKYKFSDDKIKKREYFIMSIILPILLHGIFDFILIIEYRWAIILFVIYIVFLWKNNLDKLEYYTNISKVRFFKRKRFKLRKTKKM</sequence>
<gene>
    <name evidence="11" type="ORF">SAMN04488530_101147</name>
</gene>
<evidence type="ECO:0000256" key="10">
    <source>
        <dbReference type="SAM" id="Phobius"/>
    </source>
</evidence>
<dbReference type="GO" id="GO:0008233">
    <property type="term" value="F:peptidase activity"/>
    <property type="evidence" value="ECO:0007669"/>
    <property type="project" value="UniProtKB-KW"/>
</dbReference>
<evidence type="ECO:0000256" key="4">
    <source>
        <dbReference type="ARBA" id="ARBA00022475"/>
    </source>
</evidence>